<dbReference type="CDD" id="cd00806">
    <property type="entry name" value="TrpRS_core"/>
    <property type="match status" value="1"/>
</dbReference>
<comment type="catalytic activity">
    <reaction evidence="10">
        <text>tRNA(Trp) + L-tryptophan + ATP = L-tryptophyl-tRNA(Trp) + AMP + diphosphate + H(+)</text>
        <dbReference type="Rhea" id="RHEA:24080"/>
        <dbReference type="Rhea" id="RHEA-COMP:9671"/>
        <dbReference type="Rhea" id="RHEA-COMP:9705"/>
        <dbReference type="ChEBI" id="CHEBI:15378"/>
        <dbReference type="ChEBI" id="CHEBI:30616"/>
        <dbReference type="ChEBI" id="CHEBI:33019"/>
        <dbReference type="ChEBI" id="CHEBI:57912"/>
        <dbReference type="ChEBI" id="CHEBI:78442"/>
        <dbReference type="ChEBI" id="CHEBI:78535"/>
        <dbReference type="ChEBI" id="CHEBI:456215"/>
        <dbReference type="EC" id="6.1.1.2"/>
    </reaction>
</comment>
<dbReference type="EMBL" id="JBBJBU010000001">
    <property type="protein sequence ID" value="KAK7208380.1"/>
    <property type="molecule type" value="Genomic_DNA"/>
</dbReference>
<evidence type="ECO:0000256" key="8">
    <source>
        <dbReference type="ARBA" id="ARBA00023146"/>
    </source>
</evidence>
<evidence type="ECO:0000256" key="10">
    <source>
        <dbReference type="ARBA" id="ARBA00049929"/>
    </source>
</evidence>
<dbReference type="InterPro" id="IPR050203">
    <property type="entry name" value="Trp-tRNA_synthetase"/>
</dbReference>
<dbReference type="NCBIfam" id="TIGR00233">
    <property type="entry name" value="trpS"/>
    <property type="match status" value="1"/>
</dbReference>
<dbReference type="HAMAP" id="MF_00140_B">
    <property type="entry name" value="Trp_tRNA_synth_B"/>
    <property type="match status" value="1"/>
</dbReference>
<evidence type="ECO:0000313" key="13">
    <source>
        <dbReference type="Proteomes" id="UP001498771"/>
    </source>
</evidence>
<protein>
    <recommendedName>
        <fullName evidence="3">tryptophan--tRNA ligase</fullName>
        <ecNumber evidence="3">6.1.1.2</ecNumber>
    </recommendedName>
    <alternativeName>
        <fullName evidence="9">Tryptophanyl-tRNA synthetase</fullName>
    </alternativeName>
</protein>
<dbReference type="InterPro" id="IPR014729">
    <property type="entry name" value="Rossmann-like_a/b/a_fold"/>
</dbReference>
<keyword evidence="8 11" id="KW-0030">Aminoacyl-tRNA synthetase</keyword>
<dbReference type="InterPro" id="IPR024109">
    <property type="entry name" value="Trp-tRNA-ligase_bac-type"/>
</dbReference>
<sequence length="380" mass="41811">MGRIIAFPTRRAAKALSFRQFSTAAPPTSRNVPEQLRDAPQTIFSGIQPTGIAHLGNYLGALSAWGRLCARSPPSTRLIFSIVDLHALTVPPPADLLREYKRQCAAMIIASGVDPKKCVLYVQSAVPAHAELCWILTCMAEFGYLSRMTQWKSKLNIADDASTNNREAQKNLKLGLFAYPVLQAADILLYQTNLVPVGDDQVQHLELTRHIADRFNARHKVDVFRIPEVLLTPTPRIMSLKNPTKKMSKSDPTPATRIMISDTTDQIAKKIRGAVTDSITGITYEPVSRPGVANLIDIVAGILEQPQADVAEQYASMTHGEFKAAVTDVVCAEMAPVRRRFEELSADPEYIDLVLKKGAEKASEIAQITLDEVKKTIGLL</sequence>
<evidence type="ECO:0000313" key="12">
    <source>
        <dbReference type="EMBL" id="KAK7208380.1"/>
    </source>
</evidence>
<reference evidence="12 13" key="1">
    <citation type="submission" date="2024-03" db="EMBL/GenBank/DDBJ databases">
        <title>Genome-scale model development and genomic sequencing of the oleaginous clade Lipomyces.</title>
        <authorList>
            <consortium name="Lawrence Berkeley National Laboratory"/>
            <person name="Czajka J.J."/>
            <person name="Han Y."/>
            <person name="Kim J."/>
            <person name="Mondo S.J."/>
            <person name="Hofstad B.A."/>
            <person name="Robles A."/>
            <person name="Haridas S."/>
            <person name="Riley R."/>
            <person name="LaButti K."/>
            <person name="Pangilinan J."/>
            <person name="Andreopoulos W."/>
            <person name="Lipzen A."/>
            <person name="Yan J."/>
            <person name="Wang M."/>
            <person name="Ng V."/>
            <person name="Grigoriev I.V."/>
            <person name="Spatafora J.W."/>
            <person name="Magnuson J.K."/>
            <person name="Baker S.E."/>
            <person name="Pomraning K.R."/>
        </authorList>
    </citation>
    <scope>NUCLEOTIDE SEQUENCE [LARGE SCALE GENOMIC DNA]</scope>
    <source>
        <strain evidence="12 13">Phaff 52-87</strain>
    </source>
</reference>
<evidence type="ECO:0000256" key="1">
    <source>
        <dbReference type="ARBA" id="ARBA00004173"/>
    </source>
</evidence>
<proteinExistence type="inferred from homology"/>
<dbReference type="PRINTS" id="PR01039">
    <property type="entry name" value="TRNASYNTHTRP"/>
</dbReference>
<comment type="subcellular location">
    <subcellularLocation>
        <location evidence="1">Mitochondrion</location>
    </subcellularLocation>
</comment>
<evidence type="ECO:0000256" key="7">
    <source>
        <dbReference type="ARBA" id="ARBA00022917"/>
    </source>
</evidence>
<evidence type="ECO:0000256" key="3">
    <source>
        <dbReference type="ARBA" id="ARBA00013161"/>
    </source>
</evidence>
<dbReference type="EC" id="6.1.1.2" evidence="3"/>
<keyword evidence="6 11" id="KW-0067">ATP-binding</keyword>
<keyword evidence="13" id="KW-1185">Reference proteome</keyword>
<dbReference type="PANTHER" id="PTHR43766">
    <property type="entry name" value="TRYPTOPHAN--TRNA LIGASE, MITOCHONDRIAL"/>
    <property type="match status" value="1"/>
</dbReference>
<evidence type="ECO:0000256" key="9">
    <source>
        <dbReference type="ARBA" id="ARBA00030268"/>
    </source>
</evidence>
<evidence type="ECO:0000256" key="5">
    <source>
        <dbReference type="ARBA" id="ARBA00022741"/>
    </source>
</evidence>
<evidence type="ECO:0000256" key="11">
    <source>
        <dbReference type="RuleBase" id="RU363036"/>
    </source>
</evidence>
<name>A0ABR1FEX9_9ASCO</name>
<dbReference type="InterPro" id="IPR002305">
    <property type="entry name" value="aa-tRNA-synth_Ic"/>
</dbReference>
<dbReference type="RefSeq" id="XP_064771413.1">
    <property type="nucleotide sequence ID" value="XM_064911851.1"/>
</dbReference>
<organism evidence="12 13">
    <name type="scientific">Myxozyma melibiosi</name>
    <dbReference type="NCBI Taxonomy" id="54550"/>
    <lineage>
        <taxon>Eukaryota</taxon>
        <taxon>Fungi</taxon>
        <taxon>Dikarya</taxon>
        <taxon>Ascomycota</taxon>
        <taxon>Saccharomycotina</taxon>
        <taxon>Lipomycetes</taxon>
        <taxon>Lipomycetales</taxon>
        <taxon>Lipomycetaceae</taxon>
        <taxon>Myxozyma</taxon>
    </lineage>
</organism>
<keyword evidence="4 11" id="KW-0436">Ligase</keyword>
<evidence type="ECO:0000256" key="2">
    <source>
        <dbReference type="ARBA" id="ARBA00005594"/>
    </source>
</evidence>
<dbReference type="SUPFAM" id="SSF52374">
    <property type="entry name" value="Nucleotidylyl transferase"/>
    <property type="match status" value="1"/>
</dbReference>
<dbReference type="Proteomes" id="UP001498771">
    <property type="component" value="Unassembled WGS sequence"/>
</dbReference>
<dbReference type="Gene3D" id="1.10.240.10">
    <property type="entry name" value="Tyrosyl-Transfer RNA Synthetase"/>
    <property type="match status" value="1"/>
</dbReference>
<evidence type="ECO:0000256" key="6">
    <source>
        <dbReference type="ARBA" id="ARBA00022840"/>
    </source>
</evidence>
<dbReference type="InterPro" id="IPR002306">
    <property type="entry name" value="Trp-tRNA-ligase"/>
</dbReference>
<comment type="caution">
    <text evidence="12">The sequence shown here is derived from an EMBL/GenBank/DDBJ whole genome shotgun (WGS) entry which is preliminary data.</text>
</comment>
<dbReference type="Gene3D" id="3.40.50.620">
    <property type="entry name" value="HUPs"/>
    <property type="match status" value="1"/>
</dbReference>
<evidence type="ECO:0000256" key="4">
    <source>
        <dbReference type="ARBA" id="ARBA00022598"/>
    </source>
</evidence>
<comment type="similarity">
    <text evidence="2 11">Belongs to the class-I aminoacyl-tRNA synthetase family.</text>
</comment>
<accession>A0ABR1FEX9</accession>
<dbReference type="PANTHER" id="PTHR43766:SF1">
    <property type="entry name" value="TRYPTOPHAN--TRNA LIGASE, MITOCHONDRIAL"/>
    <property type="match status" value="1"/>
</dbReference>
<dbReference type="Pfam" id="PF00579">
    <property type="entry name" value="tRNA-synt_1b"/>
    <property type="match status" value="1"/>
</dbReference>
<gene>
    <name evidence="12" type="ORF">BZA70DRAFT_273570</name>
</gene>
<keyword evidence="7 11" id="KW-0648">Protein biosynthesis</keyword>
<dbReference type="GeneID" id="90037363"/>
<keyword evidence="5 11" id="KW-0547">Nucleotide-binding</keyword>